<dbReference type="EMBL" id="BROD01000001">
    <property type="protein sequence ID" value="GKX66682.1"/>
    <property type="molecule type" value="Genomic_DNA"/>
</dbReference>
<dbReference type="Proteomes" id="UP001058074">
    <property type="component" value="Unassembled WGS sequence"/>
</dbReference>
<evidence type="ECO:0000313" key="1">
    <source>
        <dbReference type="EMBL" id="GKX66682.1"/>
    </source>
</evidence>
<evidence type="ECO:0000313" key="2">
    <source>
        <dbReference type="Proteomes" id="UP001058074"/>
    </source>
</evidence>
<proteinExistence type="predicted"/>
<protein>
    <submittedName>
        <fullName evidence="1">Uncharacterized protein</fullName>
    </submittedName>
</protein>
<gene>
    <name evidence="1" type="ORF">rsdtw13_19400</name>
</gene>
<sequence>MRIRGKRIKIELKRFGISVSVICIALIGLIIMTFHGFHKQDNAAIATNNKVTIVNKVNSSNVTVKPKKSYIVCIDPGHGAYDKGTSSTDGIFEKDVVLKVGLKVGEILEKSGVEVVYTRKDDKTILGQKEKEDLAKRVQICHDSKADIFVAIHCNDYTDSSVKGLEVCCNFPKTKGEELAKDIENKLSDLHYTSDRKIRYKATNPIYVLRKNDCPASALVELGYLSNKGDCKYISSDSGQTKCAEAIASAILNYGDSIKK</sequence>
<keyword evidence="2" id="KW-1185">Reference proteome</keyword>
<name>A0ACB5RBQ6_9CLOT</name>
<comment type="caution">
    <text evidence="1">The sequence shown here is derived from an EMBL/GenBank/DDBJ whole genome shotgun (WGS) entry which is preliminary data.</text>
</comment>
<accession>A0ACB5RBQ6</accession>
<organism evidence="1 2">
    <name type="scientific">Inconstantimicrobium mannanitabidum</name>
    <dbReference type="NCBI Taxonomy" id="1604901"/>
    <lineage>
        <taxon>Bacteria</taxon>
        <taxon>Bacillati</taxon>
        <taxon>Bacillota</taxon>
        <taxon>Clostridia</taxon>
        <taxon>Eubacteriales</taxon>
        <taxon>Clostridiaceae</taxon>
        <taxon>Inconstantimicrobium</taxon>
    </lineage>
</organism>
<reference evidence="1" key="1">
    <citation type="journal article" date="2025" name="Int. J. Syst. Evol. Microbiol.">
        <title>Inconstantimicrobium mannanitabidum sp. nov., a novel member of the family Clostridiaceae isolated from anoxic soil under the treatment of reductive soil disinfestation.</title>
        <authorList>
            <person name="Ueki A."/>
            <person name="Tonouchi A."/>
            <person name="Honma S."/>
            <person name="Kaku N."/>
            <person name="Ueki K."/>
        </authorList>
    </citation>
    <scope>NUCLEOTIDE SEQUENCE</scope>
    <source>
        <strain evidence="1">TW13</strain>
    </source>
</reference>